<keyword evidence="11" id="KW-1185">Reference proteome</keyword>
<dbReference type="InterPro" id="IPR017850">
    <property type="entry name" value="Alkaline_phosphatase_core_sf"/>
</dbReference>
<reference evidence="10 11" key="1">
    <citation type="submission" date="2018-12" db="EMBL/GenBank/DDBJ databases">
        <authorList>
            <consortium name="Pathogen Informatics"/>
        </authorList>
    </citation>
    <scope>NUCLEOTIDE SEQUENCE [LARGE SCALE GENOMIC DNA]</scope>
    <source>
        <strain evidence="10 11">NCTC12871</strain>
    </source>
</reference>
<name>A0A448TSI7_9PAST</name>
<evidence type="ECO:0000313" key="10">
    <source>
        <dbReference type="EMBL" id="VEJ08980.1"/>
    </source>
</evidence>
<accession>A0A448TSI7</accession>
<sequence>MRYQRTVYIRIILVILYSIFTVYALGLNYDLFRNRNITSMITLILSIFILRRLSYPIFCIYFVFNTLLAVLLLPTSFVYREISSDMIIAGFSTNIAEATEYILNLPVTAFLLDTIYVILSILTFLICKKNIIKNNKLMYGICSIFIILVLFSPIKHYLKGKYDMPLELITYINPPIVKVFTKYYYVHHNYEKTLQLIKNKKNENTWVLDKENNLDSTSIHKYHTYVVVIGESNRRDYMSVYSYPIDDTPFLDKVNGVFFKNYISAQSHTVASLKAMFIKNDIIHYDYTKNVINLANSAGYKTYWISNQGFIGVFDTPTTLIATNANKTYFLNKGDYTSDLHSDVIVENTLNTILKESPNSDKVIFIHIMGSHPRFCRRLSPDFHIKDYHNILNPNMDCYLSSIKQTDKLLSDIYTMLENTHQSFSMMYFSDHGLSHTSLDVSKTSLVHGDLHKSNFNVPMIVLSSDSKKRTFINAYKSGFNFVNQFAQWLGIKAEGLSDTPKFFSEESPKNIYVLDKNHLYKNLKDDPAFLPVNK</sequence>
<evidence type="ECO:0000256" key="1">
    <source>
        <dbReference type="ARBA" id="ARBA00004651"/>
    </source>
</evidence>
<protein>
    <submittedName>
        <fullName evidence="10">Sulfatase</fullName>
        <ecNumber evidence="10">2.7.-.-</ecNumber>
    </submittedName>
</protein>
<evidence type="ECO:0000256" key="4">
    <source>
        <dbReference type="ARBA" id="ARBA00022692"/>
    </source>
</evidence>
<evidence type="ECO:0000259" key="9">
    <source>
        <dbReference type="Pfam" id="PF00884"/>
    </source>
</evidence>
<keyword evidence="6 8" id="KW-0472">Membrane</keyword>
<keyword evidence="2" id="KW-1003">Cell membrane</keyword>
<dbReference type="KEGG" id="adp:NCTC12871_00404"/>
<keyword evidence="3 10" id="KW-0808">Transferase</keyword>
<dbReference type="GO" id="GO:0009244">
    <property type="term" value="P:lipopolysaccharide core region biosynthetic process"/>
    <property type="evidence" value="ECO:0007669"/>
    <property type="project" value="TreeGrafter"/>
</dbReference>
<dbReference type="InterPro" id="IPR058130">
    <property type="entry name" value="PEA_transf_C"/>
</dbReference>
<evidence type="ECO:0000256" key="6">
    <source>
        <dbReference type="ARBA" id="ARBA00023136"/>
    </source>
</evidence>
<proteinExistence type="inferred from homology"/>
<dbReference type="InterPro" id="IPR000917">
    <property type="entry name" value="Sulfatase_N"/>
</dbReference>
<dbReference type="EMBL" id="LR134510">
    <property type="protein sequence ID" value="VEJ08980.1"/>
    <property type="molecule type" value="Genomic_DNA"/>
</dbReference>
<keyword evidence="5 8" id="KW-1133">Transmembrane helix</keyword>
<keyword evidence="4 8" id="KW-0812">Transmembrane</keyword>
<evidence type="ECO:0000256" key="7">
    <source>
        <dbReference type="ARBA" id="ARBA00038481"/>
    </source>
</evidence>
<dbReference type="AlphaFoldDB" id="A0A448TSI7"/>
<dbReference type="PANTHER" id="PTHR30443">
    <property type="entry name" value="INNER MEMBRANE PROTEIN"/>
    <property type="match status" value="1"/>
</dbReference>
<feature type="domain" description="Sulfatase N-terminal" evidence="9">
    <location>
        <begin position="224"/>
        <end position="492"/>
    </location>
</feature>
<dbReference type="GO" id="GO:0005886">
    <property type="term" value="C:plasma membrane"/>
    <property type="evidence" value="ECO:0007669"/>
    <property type="project" value="UniProtKB-SubCell"/>
</dbReference>
<evidence type="ECO:0000313" key="11">
    <source>
        <dbReference type="Proteomes" id="UP000279799"/>
    </source>
</evidence>
<feature type="transmembrane region" description="Helical" evidence="8">
    <location>
        <begin position="137"/>
        <end position="154"/>
    </location>
</feature>
<organism evidence="10 11">
    <name type="scientific">Actinobacillus delphinicola</name>
    <dbReference type="NCBI Taxonomy" id="51161"/>
    <lineage>
        <taxon>Bacteria</taxon>
        <taxon>Pseudomonadati</taxon>
        <taxon>Pseudomonadota</taxon>
        <taxon>Gammaproteobacteria</taxon>
        <taxon>Pasteurellales</taxon>
        <taxon>Pasteurellaceae</taxon>
        <taxon>Actinobacillus</taxon>
    </lineage>
</organism>
<dbReference type="InterPro" id="IPR040423">
    <property type="entry name" value="PEA_transferase"/>
</dbReference>
<feature type="transmembrane region" description="Helical" evidence="8">
    <location>
        <begin position="7"/>
        <end position="26"/>
    </location>
</feature>
<dbReference type="SUPFAM" id="SSF53649">
    <property type="entry name" value="Alkaline phosphatase-like"/>
    <property type="match status" value="1"/>
</dbReference>
<evidence type="ECO:0000256" key="2">
    <source>
        <dbReference type="ARBA" id="ARBA00022475"/>
    </source>
</evidence>
<dbReference type="Gene3D" id="3.40.720.10">
    <property type="entry name" value="Alkaline Phosphatase, subunit A"/>
    <property type="match status" value="1"/>
</dbReference>
<feature type="transmembrane region" description="Helical" evidence="8">
    <location>
        <begin position="101"/>
        <end position="125"/>
    </location>
</feature>
<evidence type="ECO:0000256" key="3">
    <source>
        <dbReference type="ARBA" id="ARBA00022679"/>
    </source>
</evidence>
<dbReference type="CDD" id="cd16017">
    <property type="entry name" value="LptA"/>
    <property type="match status" value="1"/>
</dbReference>
<gene>
    <name evidence="10" type="primary">ybiP_1</name>
    <name evidence="10" type="ORF">NCTC12871_00404</name>
</gene>
<dbReference type="GO" id="GO:0016776">
    <property type="term" value="F:phosphotransferase activity, phosphate group as acceptor"/>
    <property type="evidence" value="ECO:0007669"/>
    <property type="project" value="TreeGrafter"/>
</dbReference>
<evidence type="ECO:0000256" key="8">
    <source>
        <dbReference type="SAM" id="Phobius"/>
    </source>
</evidence>
<dbReference type="Pfam" id="PF00884">
    <property type="entry name" value="Sulfatase"/>
    <property type="match status" value="1"/>
</dbReference>
<comment type="similarity">
    <text evidence="7">Belongs to the phosphoethanolamine transferase family.</text>
</comment>
<comment type="subcellular location">
    <subcellularLocation>
        <location evidence="1">Cell membrane</location>
        <topology evidence="1">Multi-pass membrane protein</topology>
    </subcellularLocation>
</comment>
<dbReference type="EC" id="2.7.-.-" evidence="10"/>
<dbReference type="Proteomes" id="UP000279799">
    <property type="component" value="Chromosome"/>
</dbReference>
<feature type="transmembrane region" description="Helical" evidence="8">
    <location>
        <begin position="32"/>
        <end position="50"/>
    </location>
</feature>
<feature type="transmembrane region" description="Helical" evidence="8">
    <location>
        <begin position="57"/>
        <end position="79"/>
    </location>
</feature>
<dbReference type="PANTHER" id="PTHR30443:SF4">
    <property type="entry name" value="PHOSPHOETHANOLAMINE TRANSFERASE OPGE-RELATED"/>
    <property type="match status" value="1"/>
</dbReference>
<evidence type="ECO:0000256" key="5">
    <source>
        <dbReference type="ARBA" id="ARBA00022989"/>
    </source>
</evidence>